<dbReference type="Proteomes" id="UP000248961">
    <property type="component" value="Unassembled WGS sequence"/>
</dbReference>
<dbReference type="RefSeq" id="XP_025548230.1">
    <property type="nucleotide sequence ID" value="XM_025696463.1"/>
</dbReference>
<proteinExistence type="predicted"/>
<protein>
    <submittedName>
        <fullName evidence="2">Uncharacterized protein</fullName>
    </submittedName>
</protein>
<organism evidence="2 3">
    <name type="scientific">Aspergillus homomorphus (strain CBS 101889)</name>
    <dbReference type="NCBI Taxonomy" id="1450537"/>
    <lineage>
        <taxon>Eukaryota</taxon>
        <taxon>Fungi</taxon>
        <taxon>Dikarya</taxon>
        <taxon>Ascomycota</taxon>
        <taxon>Pezizomycotina</taxon>
        <taxon>Eurotiomycetes</taxon>
        <taxon>Eurotiomycetidae</taxon>
        <taxon>Eurotiales</taxon>
        <taxon>Aspergillaceae</taxon>
        <taxon>Aspergillus</taxon>
        <taxon>Aspergillus subgen. Circumdati</taxon>
    </lineage>
</organism>
<dbReference type="OrthoDB" id="5139510at2759"/>
<name>A0A395HN76_ASPHC</name>
<keyword evidence="3" id="KW-1185">Reference proteome</keyword>
<evidence type="ECO:0000256" key="1">
    <source>
        <dbReference type="SAM" id="MobiDB-lite"/>
    </source>
</evidence>
<feature type="region of interest" description="Disordered" evidence="1">
    <location>
        <begin position="440"/>
        <end position="470"/>
    </location>
</feature>
<evidence type="ECO:0000313" key="2">
    <source>
        <dbReference type="EMBL" id="RAL09076.1"/>
    </source>
</evidence>
<evidence type="ECO:0000313" key="3">
    <source>
        <dbReference type="Proteomes" id="UP000248961"/>
    </source>
</evidence>
<accession>A0A395HN76</accession>
<gene>
    <name evidence="2" type="ORF">BO97DRAFT_417149</name>
</gene>
<dbReference type="EMBL" id="KZ824307">
    <property type="protein sequence ID" value="RAL09076.1"/>
    <property type="molecule type" value="Genomic_DNA"/>
</dbReference>
<dbReference type="AlphaFoldDB" id="A0A395HN76"/>
<sequence>MSRASILDLPSEILSQILHQILFDTFDQQVFRAHNANTTALLLICRQFYHLILPIHYRELEFSHSTRQKASCLLRSLLSNPRLLWLVRSLKIVLQSCWTPDPLAVEDYTAAAEVLHLFRGVQVHTLQICGEVVFSPEDQERLRVLFVPEQKISTARWELLHHAIRHLPALRRVVLTRWRDEPGYGFGGRFDCQLQGYEELRALPGTYPTILSAIWRETRECCASSQDNVVLGQPSTNHMIDLSIAFDDLIEIGTPDTATKFKEFYTWLQSRPHALRRMVLGDIKFQELGLGDFRATAFPNLHTVVCPTFYVSSATEPGHYWPAAVVLDQLLGPTVQTFVWDLTSYAQQHGEGLWEFDEEQARLLLALAESAAADEDTALQTIQIRFNPETDRTDSMGGEDYPWDRIERLQQEIRALGMDLEYSTPTLTREEYRQLREEERRWEESAEHKQMLANMLSRVGRSGGPPDPQE</sequence>
<dbReference type="VEuPathDB" id="FungiDB:BO97DRAFT_417149"/>
<reference evidence="2 3" key="1">
    <citation type="submission" date="2018-02" db="EMBL/GenBank/DDBJ databases">
        <title>The genomes of Aspergillus section Nigri reveals drivers in fungal speciation.</title>
        <authorList>
            <consortium name="DOE Joint Genome Institute"/>
            <person name="Vesth T.C."/>
            <person name="Nybo J."/>
            <person name="Theobald S."/>
            <person name="Brandl J."/>
            <person name="Frisvad J.C."/>
            <person name="Nielsen K.F."/>
            <person name="Lyhne E.K."/>
            <person name="Kogle M.E."/>
            <person name="Kuo A."/>
            <person name="Riley R."/>
            <person name="Clum A."/>
            <person name="Nolan M."/>
            <person name="Lipzen A."/>
            <person name="Salamov A."/>
            <person name="Henrissat B."/>
            <person name="Wiebenga A."/>
            <person name="De vries R.P."/>
            <person name="Grigoriev I.V."/>
            <person name="Mortensen U.H."/>
            <person name="Andersen M.R."/>
            <person name="Baker S.E."/>
        </authorList>
    </citation>
    <scope>NUCLEOTIDE SEQUENCE [LARGE SCALE GENOMIC DNA]</scope>
    <source>
        <strain evidence="2 3">CBS 101889</strain>
    </source>
</reference>
<feature type="compositionally biased region" description="Basic and acidic residues" evidence="1">
    <location>
        <begin position="440"/>
        <end position="450"/>
    </location>
</feature>
<dbReference type="GeneID" id="37200752"/>